<reference evidence="1" key="3">
    <citation type="journal article" date="2017" name="Nature">
        <title>Genome sequence of the progenitor of the wheat D genome Aegilops tauschii.</title>
        <authorList>
            <person name="Luo M.C."/>
            <person name="Gu Y.Q."/>
            <person name="Puiu D."/>
            <person name="Wang H."/>
            <person name="Twardziok S.O."/>
            <person name="Deal K.R."/>
            <person name="Huo N."/>
            <person name="Zhu T."/>
            <person name="Wang L."/>
            <person name="Wang Y."/>
            <person name="McGuire P.E."/>
            <person name="Liu S."/>
            <person name="Long H."/>
            <person name="Ramasamy R.K."/>
            <person name="Rodriguez J.C."/>
            <person name="Van S.L."/>
            <person name="Yuan L."/>
            <person name="Wang Z."/>
            <person name="Xia Z."/>
            <person name="Xiao L."/>
            <person name="Anderson O.D."/>
            <person name="Ouyang S."/>
            <person name="Liang Y."/>
            <person name="Zimin A.V."/>
            <person name="Pertea G."/>
            <person name="Qi P."/>
            <person name="Bennetzen J.L."/>
            <person name="Dai X."/>
            <person name="Dawson M.W."/>
            <person name="Muller H.G."/>
            <person name="Kugler K."/>
            <person name="Rivarola-Duarte L."/>
            <person name="Spannagl M."/>
            <person name="Mayer K.F.X."/>
            <person name="Lu F.H."/>
            <person name="Bevan M.W."/>
            <person name="Leroy P."/>
            <person name="Li P."/>
            <person name="You F.M."/>
            <person name="Sun Q."/>
            <person name="Liu Z."/>
            <person name="Lyons E."/>
            <person name="Wicker T."/>
            <person name="Salzberg S.L."/>
            <person name="Devos K.M."/>
            <person name="Dvorak J."/>
        </authorList>
    </citation>
    <scope>NUCLEOTIDE SEQUENCE [LARGE SCALE GENOMIC DNA]</scope>
    <source>
        <strain evidence="1">cv. AL8/78</strain>
    </source>
</reference>
<organism evidence="1 2">
    <name type="scientific">Aegilops tauschii subsp. strangulata</name>
    <name type="common">Goatgrass</name>
    <dbReference type="NCBI Taxonomy" id="200361"/>
    <lineage>
        <taxon>Eukaryota</taxon>
        <taxon>Viridiplantae</taxon>
        <taxon>Streptophyta</taxon>
        <taxon>Embryophyta</taxon>
        <taxon>Tracheophyta</taxon>
        <taxon>Spermatophyta</taxon>
        <taxon>Magnoliopsida</taxon>
        <taxon>Liliopsida</taxon>
        <taxon>Poales</taxon>
        <taxon>Poaceae</taxon>
        <taxon>BOP clade</taxon>
        <taxon>Pooideae</taxon>
        <taxon>Triticodae</taxon>
        <taxon>Triticeae</taxon>
        <taxon>Triticinae</taxon>
        <taxon>Aegilops</taxon>
    </lineage>
</organism>
<evidence type="ECO:0000313" key="2">
    <source>
        <dbReference type="Proteomes" id="UP000015105"/>
    </source>
</evidence>
<proteinExistence type="predicted"/>
<dbReference type="EnsemblPlants" id="AET4Gv20848500.2">
    <property type="protein sequence ID" value="AET4Gv20848500.2"/>
    <property type="gene ID" value="AET4Gv20848500"/>
</dbReference>
<reference evidence="2" key="2">
    <citation type="journal article" date="2017" name="Nat. Plants">
        <title>The Aegilops tauschii genome reveals multiple impacts of transposons.</title>
        <authorList>
            <person name="Zhao G."/>
            <person name="Zou C."/>
            <person name="Li K."/>
            <person name="Wang K."/>
            <person name="Li T."/>
            <person name="Gao L."/>
            <person name="Zhang X."/>
            <person name="Wang H."/>
            <person name="Yang Z."/>
            <person name="Liu X."/>
            <person name="Jiang W."/>
            <person name="Mao L."/>
            <person name="Kong X."/>
            <person name="Jiao Y."/>
            <person name="Jia J."/>
        </authorList>
    </citation>
    <scope>NUCLEOTIDE SEQUENCE [LARGE SCALE GENOMIC DNA]</scope>
    <source>
        <strain evidence="2">cv. AL8/78</strain>
    </source>
</reference>
<reference evidence="1" key="4">
    <citation type="submission" date="2019-03" db="UniProtKB">
        <authorList>
            <consortium name="EnsemblPlants"/>
        </authorList>
    </citation>
    <scope>IDENTIFICATION</scope>
</reference>
<accession>A0A453JAG8</accession>
<dbReference type="Gramene" id="AET4Gv20848500.2">
    <property type="protein sequence ID" value="AET4Gv20848500.2"/>
    <property type="gene ID" value="AET4Gv20848500"/>
</dbReference>
<protein>
    <submittedName>
        <fullName evidence="1">Uncharacterized protein</fullName>
    </submittedName>
</protein>
<keyword evidence="2" id="KW-1185">Reference proteome</keyword>
<evidence type="ECO:0000313" key="1">
    <source>
        <dbReference type="EnsemblPlants" id="AET4Gv20848500.2"/>
    </source>
</evidence>
<name>A0A453JAG8_AEGTS</name>
<reference evidence="1" key="5">
    <citation type="journal article" date="2021" name="G3 (Bethesda)">
        <title>Aegilops tauschii genome assembly Aet v5.0 features greater sequence contiguity and improved annotation.</title>
        <authorList>
            <person name="Wang L."/>
            <person name="Zhu T."/>
            <person name="Rodriguez J.C."/>
            <person name="Deal K.R."/>
            <person name="Dubcovsky J."/>
            <person name="McGuire P.E."/>
            <person name="Lux T."/>
            <person name="Spannagl M."/>
            <person name="Mayer K.F.X."/>
            <person name="Baldrich P."/>
            <person name="Meyers B.C."/>
            <person name="Huo N."/>
            <person name="Gu Y.Q."/>
            <person name="Zhou H."/>
            <person name="Devos K.M."/>
            <person name="Bennetzen J.L."/>
            <person name="Unver T."/>
            <person name="Budak H."/>
            <person name="Gulick P.J."/>
            <person name="Galiba G."/>
            <person name="Kalapos B."/>
            <person name="Nelson D.R."/>
            <person name="Li P."/>
            <person name="You F.M."/>
            <person name="Luo M.C."/>
            <person name="Dvorak J."/>
        </authorList>
    </citation>
    <scope>NUCLEOTIDE SEQUENCE [LARGE SCALE GENOMIC DNA]</scope>
    <source>
        <strain evidence="1">cv. AL8/78</strain>
    </source>
</reference>
<reference evidence="2" key="1">
    <citation type="journal article" date="2014" name="Science">
        <title>Ancient hybridizations among the ancestral genomes of bread wheat.</title>
        <authorList>
            <consortium name="International Wheat Genome Sequencing Consortium,"/>
            <person name="Marcussen T."/>
            <person name="Sandve S.R."/>
            <person name="Heier L."/>
            <person name="Spannagl M."/>
            <person name="Pfeifer M."/>
            <person name="Jakobsen K.S."/>
            <person name="Wulff B.B."/>
            <person name="Steuernagel B."/>
            <person name="Mayer K.F."/>
            <person name="Olsen O.A."/>
        </authorList>
    </citation>
    <scope>NUCLEOTIDE SEQUENCE [LARGE SCALE GENOMIC DNA]</scope>
    <source>
        <strain evidence="2">cv. AL8/78</strain>
    </source>
</reference>
<dbReference type="Proteomes" id="UP000015105">
    <property type="component" value="Chromosome 4D"/>
</dbReference>
<sequence length="37" mass="4358">MSCCFCQWSWGCNPEQSACLAYNMNLWLDRIKKNSLI</sequence>
<dbReference type="AlphaFoldDB" id="A0A453JAG8"/>